<keyword evidence="5" id="KW-0411">Iron-sulfur</keyword>
<reference evidence="8 9" key="1">
    <citation type="journal article" date="2015" name="Genome Announc.">
        <title>Draft Genome Sequences of Marine Isolates of Thalassomonas viridans and Thalassomonas actiniarum.</title>
        <authorList>
            <person name="Olonade I."/>
            <person name="van Zyl L.J."/>
            <person name="Trindade M."/>
        </authorList>
    </citation>
    <scope>NUCLEOTIDE SEQUENCE [LARGE SCALE GENOMIC DNA]</scope>
    <source>
        <strain evidence="8 9">XOM25</strain>
    </source>
</reference>
<dbReference type="CDD" id="cd00207">
    <property type="entry name" value="fer2"/>
    <property type="match status" value="1"/>
</dbReference>
<keyword evidence="2" id="KW-0479">Metal-binding</keyword>
<dbReference type="PROSITE" id="PS00197">
    <property type="entry name" value="2FE2S_FER_1"/>
    <property type="match status" value="1"/>
</dbReference>
<gene>
    <name evidence="8" type="ORF">SG34_009030</name>
</gene>
<organism evidence="8 9">
    <name type="scientific">Thalassomonas viridans</name>
    <dbReference type="NCBI Taxonomy" id="137584"/>
    <lineage>
        <taxon>Bacteria</taxon>
        <taxon>Pseudomonadati</taxon>
        <taxon>Pseudomonadota</taxon>
        <taxon>Gammaproteobacteria</taxon>
        <taxon>Alteromonadales</taxon>
        <taxon>Colwelliaceae</taxon>
        <taxon>Thalassomonas</taxon>
    </lineage>
</organism>
<dbReference type="InterPro" id="IPR002888">
    <property type="entry name" value="2Fe-2S-bd"/>
</dbReference>
<keyword evidence="9" id="KW-1185">Reference proteome</keyword>
<dbReference type="AlphaFoldDB" id="A0AAE9Z6P4"/>
<dbReference type="SUPFAM" id="SSF47741">
    <property type="entry name" value="CO dehydrogenase ISP C-domain like"/>
    <property type="match status" value="1"/>
</dbReference>
<evidence type="ECO:0000256" key="3">
    <source>
        <dbReference type="ARBA" id="ARBA00023002"/>
    </source>
</evidence>
<dbReference type="PANTHER" id="PTHR44379">
    <property type="entry name" value="OXIDOREDUCTASE WITH IRON-SULFUR SUBUNIT"/>
    <property type="match status" value="1"/>
</dbReference>
<reference evidence="8 9" key="2">
    <citation type="journal article" date="2022" name="Mar. Drugs">
        <title>Bioassay-Guided Fractionation Leads to the Detection of Cholic Acid Generated by the Rare Thalassomonas sp.</title>
        <authorList>
            <person name="Pheiffer F."/>
            <person name="Schneider Y.K."/>
            <person name="Hansen E.H."/>
            <person name="Andersen J.H."/>
            <person name="Isaksson J."/>
            <person name="Busche T."/>
            <person name="R C."/>
            <person name="Kalinowski J."/>
            <person name="Zyl L.V."/>
            <person name="Trindade M."/>
        </authorList>
    </citation>
    <scope>NUCLEOTIDE SEQUENCE [LARGE SCALE GENOMIC DNA]</scope>
    <source>
        <strain evidence="8 9">XOM25</strain>
    </source>
</reference>
<dbReference type="EMBL" id="CP059733">
    <property type="protein sequence ID" value="WDE07010.1"/>
    <property type="molecule type" value="Genomic_DNA"/>
</dbReference>
<dbReference type="InterPro" id="IPR012675">
    <property type="entry name" value="Beta-grasp_dom_sf"/>
</dbReference>
<dbReference type="InterPro" id="IPR051452">
    <property type="entry name" value="Diverse_Oxidoreductases"/>
</dbReference>
<accession>A0AAE9Z6P4</accession>
<protein>
    <submittedName>
        <fullName evidence="8">(2Fe-2S)-binding protein</fullName>
    </submittedName>
</protein>
<dbReference type="InterPro" id="IPR001041">
    <property type="entry name" value="2Fe-2S_ferredoxin-type"/>
</dbReference>
<feature type="domain" description="2Fe-2S ferredoxin-type" evidence="7">
    <location>
        <begin position="1"/>
        <end position="76"/>
    </location>
</feature>
<dbReference type="GO" id="GO:0046872">
    <property type="term" value="F:metal ion binding"/>
    <property type="evidence" value="ECO:0007669"/>
    <property type="project" value="UniProtKB-KW"/>
</dbReference>
<dbReference type="InterPro" id="IPR006058">
    <property type="entry name" value="2Fe2S_fd_BS"/>
</dbReference>
<evidence type="ECO:0000256" key="4">
    <source>
        <dbReference type="ARBA" id="ARBA00023004"/>
    </source>
</evidence>
<name>A0AAE9Z6P4_9GAMM</name>
<evidence type="ECO:0000256" key="1">
    <source>
        <dbReference type="ARBA" id="ARBA00022714"/>
    </source>
</evidence>
<evidence type="ECO:0000259" key="7">
    <source>
        <dbReference type="PROSITE" id="PS51085"/>
    </source>
</evidence>
<keyword evidence="3" id="KW-0560">Oxidoreductase</keyword>
<dbReference type="SUPFAM" id="SSF54292">
    <property type="entry name" value="2Fe-2S ferredoxin-like"/>
    <property type="match status" value="1"/>
</dbReference>
<dbReference type="GO" id="GO:0051537">
    <property type="term" value="F:2 iron, 2 sulfur cluster binding"/>
    <property type="evidence" value="ECO:0007669"/>
    <property type="project" value="UniProtKB-KW"/>
</dbReference>
<dbReference type="PROSITE" id="PS51085">
    <property type="entry name" value="2FE2S_FER_2"/>
    <property type="match status" value="1"/>
</dbReference>
<evidence type="ECO:0000313" key="8">
    <source>
        <dbReference type="EMBL" id="WDE07010.1"/>
    </source>
</evidence>
<dbReference type="GO" id="GO:0016491">
    <property type="term" value="F:oxidoreductase activity"/>
    <property type="evidence" value="ECO:0007669"/>
    <property type="project" value="UniProtKB-KW"/>
</dbReference>
<dbReference type="KEGG" id="tvd:SG34_009030"/>
<dbReference type="Gene3D" id="3.10.20.30">
    <property type="match status" value="1"/>
</dbReference>
<dbReference type="Pfam" id="PF01799">
    <property type="entry name" value="Fer2_2"/>
    <property type="match status" value="1"/>
</dbReference>
<dbReference type="RefSeq" id="WP_044842433.1">
    <property type="nucleotide sequence ID" value="NZ_CP059733.1"/>
</dbReference>
<evidence type="ECO:0000256" key="6">
    <source>
        <dbReference type="ARBA" id="ARBA00023075"/>
    </source>
</evidence>
<keyword evidence="1" id="KW-0001">2Fe-2S</keyword>
<dbReference type="Gene3D" id="1.10.150.120">
    <property type="entry name" value="[2Fe-2S]-binding domain"/>
    <property type="match status" value="1"/>
</dbReference>
<dbReference type="Pfam" id="PF00111">
    <property type="entry name" value="Fer2"/>
    <property type="match status" value="1"/>
</dbReference>
<proteinExistence type="predicted"/>
<sequence length="167" mass="17524">MITFELNGEAVEVDIAADTPLLWVVRDHFKLKGSKFGCGMGLCGACSMLVDGQSIRTCNFPVAAISGRKVTTIEGLGNPERLSALQQAWVDNSVAQCGYCQSGQLISATALLNNNLNPSDSEIDEAMSGNICRCGTYPRIKKAIADVAKKAGAPSAGVNVFVPGQEG</sequence>
<evidence type="ECO:0000256" key="5">
    <source>
        <dbReference type="ARBA" id="ARBA00023014"/>
    </source>
</evidence>
<dbReference type="InterPro" id="IPR036010">
    <property type="entry name" value="2Fe-2S_ferredoxin-like_sf"/>
</dbReference>
<dbReference type="PANTHER" id="PTHR44379:SF2">
    <property type="entry name" value="BLR6218 PROTEIN"/>
    <property type="match status" value="1"/>
</dbReference>
<dbReference type="InterPro" id="IPR036884">
    <property type="entry name" value="2Fe-2S-bd_dom_sf"/>
</dbReference>
<keyword evidence="6" id="KW-0830">Ubiquinone</keyword>
<keyword evidence="4" id="KW-0408">Iron</keyword>
<evidence type="ECO:0000256" key="2">
    <source>
        <dbReference type="ARBA" id="ARBA00022723"/>
    </source>
</evidence>
<evidence type="ECO:0000313" key="9">
    <source>
        <dbReference type="Proteomes" id="UP000032352"/>
    </source>
</evidence>
<dbReference type="Proteomes" id="UP000032352">
    <property type="component" value="Chromosome"/>
</dbReference>